<protein>
    <submittedName>
        <fullName evidence="5">Glycosyltransferase, group 2 family protein</fullName>
    </submittedName>
</protein>
<dbReference type="AlphaFoldDB" id="F3PXK5"/>
<dbReference type="SUPFAM" id="SSF53448">
    <property type="entry name" value="Nucleotide-diphospho-sugar transferases"/>
    <property type="match status" value="1"/>
</dbReference>
<evidence type="ECO:0000313" key="6">
    <source>
        <dbReference type="Proteomes" id="UP000003416"/>
    </source>
</evidence>
<dbReference type="InterPro" id="IPR001173">
    <property type="entry name" value="Glyco_trans_2-like"/>
</dbReference>
<dbReference type="Gene3D" id="3.90.550.10">
    <property type="entry name" value="Spore Coat Polysaccharide Biosynthesis Protein SpsA, Chain A"/>
    <property type="match status" value="1"/>
</dbReference>
<keyword evidence="3 5" id="KW-0808">Transferase</keyword>
<gene>
    <name evidence="5" type="ORF">HMPREF9446_03503</name>
</gene>
<dbReference type="InterPro" id="IPR029044">
    <property type="entry name" value="Nucleotide-diphossugar_trans"/>
</dbReference>
<sequence length="271" mass="32112">MKSNEVAVLMSLYKGDRLKFVIQSIQSILEQTYVDFDLYIYIDGVVDKPVYDYVNSLDDSRINILVSSFNSGLAFAMNSLLRIIRDRGYKYFFRMDADDIALPNRFEKQIAFMESNVDIDCAGCWAVEIQEDGSDFFLKRMPQNHDQCLALFRRRDCVIHPSVIFRYTYFEKVPFYPEDTYFGEDTMMWAMGFKAGCRFANLPECLLKFRLDRNFFQRRRGWKHAKSILVLRMRVNKMLEFGLKENLYAILYAIAKMMPTRLLSIIYRKLR</sequence>
<dbReference type="GO" id="GO:0016757">
    <property type="term" value="F:glycosyltransferase activity"/>
    <property type="evidence" value="ECO:0007669"/>
    <property type="project" value="UniProtKB-KW"/>
</dbReference>
<comment type="caution">
    <text evidence="5">The sequence shown here is derived from an EMBL/GenBank/DDBJ whole genome shotgun (WGS) entry which is preliminary data.</text>
</comment>
<comment type="similarity">
    <text evidence="1">Belongs to the glycosyltransferase 2 family.</text>
</comment>
<evidence type="ECO:0000256" key="1">
    <source>
        <dbReference type="ARBA" id="ARBA00006739"/>
    </source>
</evidence>
<dbReference type="HOGENOM" id="CLU_025996_0_9_10"/>
<dbReference type="PANTHER" id="PTHR43685:SF5">
    <property type="entry name" value="GLYCOSYLTRANSFERASE EPSE-RELATED"/>
    <property type="match status" value="1"/>
</dbReference>
<evidence type="ECO:0000256" key="2">
    <source>
        <dbReference type="ARBA" id="ARBA00022676"/>
    </source>
</evidence>
<dbReference type="Pfam" id="PF00535">
    <property type="entry name" value="Glycos_transf_2"/>
    <property type="match status" value="1"/>
</dbReference>
<dbReference type="InterPro" id="IPR050834">
    <property type="entry name" value="Glycosyltransf_2"/>
</dbReference>
<organism evidence="5 6">
    <name type="scientific">Bacteroides fluxus YIT 12057</name>
    <dbReference type="NCBI Taxonomy" id="763034"/>
    <lineage>
        <taxon>Bacteria</taxon>
        <taxon>Pseudomonadati</taxon>
        <taxon>Bacteroidota</taxon>
        <taxon>Bacteroidia</taxon>
        <taxon>Bacteroidales</taxon>
        <taxon>Bacteroidaceae</taxon>
        <taxon>Bacteroides</taxon>
    </lineage>
</organism>
<dbReference type="STRING" id="763034.HMPREF9446_03503"/>
<keyword evidence="6" id="KW-1185">Reference proteome</keyword>
<name>F3PXK5_9BACE</name>
<dbReference type="Proteomes" id="UP000003416">
    <property type="component" value="Unassembled WGS sequence"/>
</dbReference>
<proteinExistence type="inferred from homology"/>
<dbReference type="RefSeq" id="WP_009126710.1">
    <property type="nucleotide sequence ID" value="NZ_GL882691.1"/>
</dbReference>
<keyword evidence="2" id="KW-0328">Glycosyltransferase</keyword>
<accession>F3PXK5</accession>
<dbReference type="eggNOG" id="COG1215">
    <property type="taxonomic scope" value="Bacteria"/>
</dbReference>
<reference evidence="5 6" key="1">
    <citation type="submission" date="2011-02" db="EMBL/GenBank/DDBJ databases">
        <authorList>
            <person name="Weinstock G."/>
            <person name="Sodergren E."/>
            <person name="Clifton S."/>
            <person name="Fulton L."/>
            <person name="Fulton B."/>
            <person name="Courtney L."/>
            <person name="Fronick C."/>
            <person name="Harrison M."/>
            <person name="Strong C."/>
            <person name="Farmer C."/>
            <person name="Delahaunty K."/>
            <person name="Markovic C."/>
            <person name="Hall O."/>
            <person name="Minx P."/>
            <person name="Tomlinson C."/>
            <person name="Mitreva M."/>
            <person name="Hou S."/>
            <person name="Chen J."/>
            <person name="Wollam A."/>
            <person name="Pepin K.H."/>
            <person name="Johnson M."/>
            <person name="Bhonagiri V."/>
            <person name="Zhang X."/>
            <person name="Suruliraj S."/>
            <person name="Warren W."/>
            <person name="Chinwalla A."/>
            <person name="Mardis E.R."/>
            <person name="Wilson R.K."/>
        </authorList>
    </citation>
    <scope>NUCLEOTIDE SEQUENCE [LARGE SCALE GENOMIC DNA]</scope>
    <source>
        <strain evidence="5 6">YIT 12057</strain>
    </source>
</reference>
<feature type="domain" description="Glycosyltransferase 2-like" evidence="4">
    <location>
        <begin position="18"/>
        <end position="138"/>
    </location>
</feature>
<dbReference type="PANTHER" id="PTHR43685">
    <property type="entry name" value="GLYCOSYLTRANSFERASE"/>
    <property type="match status" value="1"/>
</dbReference>
<evidence type="ECO:0000256" key="3">
    <source>
        <dbReference type="ARBA" id="ARBA00022679"/>
    </source>
</evidence>
<evidence type="ECO:0000313" key="5">
    <source>
        <dbReference type="EMBL" id="EGF51587.1"/>
    </source>
</evidence>
<dbReference type="GeneID" id="86050874"/>
<dbReference type="EMBL" id="AFBN01000099">
    <property type="protein sequence ID" value="EGF51587.1"/>
    <property type="molecule type" value="Genomic_DNA"/>
</dbReference>
<evidence type="ECO:0000259" key="4">
    <source>
        <dbReference type="Pfam" id="PF00535"/>
    </source>
</evidence>